<protein>
    <recommendedName>
        <fullName evidence="3">Lipoprotein</fullName>
    </recommendedName>
</protein>
<name>A0A139SLD3_9GAMM</name>
<proteinExistence type="predicted"/>
<accession>A0A139SLD3</accession>
<dbReference type="Proteomes" id="UP000072660">
    <property type="component" value="Unassembled WGS sequence"/>
</dbReference>
<reference evidence="1 2" key="1">
    <citation type="submission" date="2016-02" db="EMBL/GenBank/DDBJ databases">
        <authorList>
            <person name="Wen L."/>
            <person name="He K."/>
            <person name="Yang H."/>
        </authorList>
    </citation>
    <scope>NUCLEOTIDE SEQUENCE [LARGE SCALE GENOMIC DNA]</scope>
    <source>
        <strain evidence="1 2">CV58</strain>
    </source>
</reference>
<organism evidence="1 2">
    <name type="scientific">Ventosimonas gracilis</name>
    <dbReference type="NCBI Taxonomy" id="1680762"/>
    <lineage>
        <taxon>Bacteria</taxon>
        <taxon>Pseudomonadati</taxon>
        <taxon>Pseudomonadota</taxon>
        <taxon>Gammaproteobacteria</taxon>
        <taxon>Pseudomonadales</taxon>
        <taxon>Ventosimonadaceae</taxon>
        <taxon>Ventosimonas</taxon>
    </lineage>
</organism>
<comment type="caution">
    <text evidence="1">The sequence shown here is derived from an EMBL/GenBank/DDBJ whole genome shotgun (WGS) entry which is preliminary data.</text>
</comment>
<dbReference type="RefSeq" id="WP_068392452.1">
    <property type="nucleotide sequence ID" value="NZ_LSZO01000200.1"/>
</dbReference>
<evidence type="ECO:0000313" key="1">
    <source>
        <dbReference type="EMBL" id="KXU35352.1"/>
    </source>
</evidence>
<evidence type="ECO:0008006" key="3">
    <source>
        <dbReference type="Google" id="ProtNLM"/>
    </source>
</evidence>
<evidence type="ECO:0000313" key="2">
    <source>
        <dbReference type="Proteomes" id="UP000072660"/>
    </source>
</evidence>
<dbReference type="PROSITE" id="PS51257">
    <property type="entry name" value="PROKAR_LIPOPROTEIN"/>
    <property type="match status" value="1"/>
</dbReference>
<dbReference type="AlphaFoldDB" id="A0A139SLD3"/>
<gene>
    <name evidence="1" type="ORF">AXE65_06340</name>
</gene>
<keyword evidence="2" id="KW-1185">Reference proteome</keyword>
<sequence length="121" mass="13274">MQKILLMSALLLLAVGCSEKKEANAKTAQSTETAKTTTVAQDPFEKEFIRSCVKQYEGKADISTANLEKMCLCTLAGIKKKYSLAQLKAIDSASETEKMEIMRDSISAGLDCSVRFKRGQL</sequence>
<dbReference type="EMBL" id="LSZO01000200">
    <property type="protein sequence ID" value="KXU35352.1"/>
    <property type="molecule type" value="Genomic_DNA"/>
</dbReference>